<keyword evidence="1" id="KW-0812">Transmembrane</keyword>
<keyword evidence="3" id="KW-1185">Reference proteome</keyword>
<accession>A0A5C6ZXH5</accession>
<evidence type="ECO:0000313" key="3">
    <source>
        <dbReference type="Proteomes" id="UP000321367"/>
    </source>
</evidence>
<name>A0A5C6ZXH5_9FLAO</name>
<proteinExistence type="predicted"/>
<protein>
    <submittedName>
        <fullName evidence="2">SHOCT domain-containing protein</fullName>
    </submittedName>
</protein>
<comment type="caution">
    <text evidence="2">The sequence shown here is derived from an EMBL/GenBank/DDBJ whole genome shotgun (WGS) entry which is preliminary data.</text>
</comment>
<keyword evidence="1" id="KW-0472">Membrane</keyword>
<keyword evidence="1" id="KW-1133">Transmembrane helix</keyword>
<dbReference type="EMBL" id="VORY01000002">
    <property type="protein sequence ID" value="TXD95064.1"/>
    <property type="molecule type" value="Genomic_DNA"/>
</dbReference>
<gene>
    <name evidence="2" type="ORF">ES724_02615</name>
</gene>
<reference evidence="2 3" key="1">
    <citation type="submission" date="2019-08" db="EMBL/GenBank/DDBJ databases">
        <title>Genome sequence of Gillisia hiemivivida IC154 (type strain).</title>
        <authorList>
            <person name="Bowman J.P."/>
        </authorList>
    </citation>
    <scope>NUCLEOTIDE SEQUENCE [LARGE SCALE GENOMIC DNA]</scope>
    <source>
        <strain evidence="2 3">IC154</strain>
    </source>
</reference>
<evidence type="ECO:0000313" key="2">
    <source>
        <dbReference type="EMBL" id="TXD95064.1"/>
    </source>
</evidence>
<dbReference type="Proteomes" id="UP000321367">
    <property type="component" value="Unassembled WGS sequence"/>
</dbReference>
<organism evidence="2 3">
    <name type="scientific">Gillisia hiemivivida</name>
    <dbReference type="NCBI Taxonomy" id="291190"/>
    <lineage>
        <taxon>Bacteria</taxon>
        <taxon>Pseudomonadati</taxon>
        <taxon>Bacteroidota</taxon>
        <taxon>Flavobacteriia</taxon>
        <taxon>Flavobacteriales</taxon>
        <taxon>Flavobacteriaceae</taxon>
        <taxon>Gillisia</taxon>
    </lineage>
</organism>
<dbReference type="OrthoDB" id="5421551at2"/>
<feature type="transmembrane region" description="Helical" evidence="1">
    <location>
        <begin position="13"/>
        <end position="31"/>
    </location>
</feature>
<dbReference type="RefSeq" id="WP_146929193.1">
    <property type="nucleotide sequence ID" value="NZ_CBCSHZ010000001.1"/>
</dbReference>
<sequence>MHYYDGSFGGMHLIWWFIWIIFIVWIFLIPIDIPYQKSKRESPQDILNKRFAKGEISKEELEESKNILNSDSPKNINS</sequence>
<dbReference type="AlphaFoldDB" id="A0A5C6ZXH5"/>
<evidence type="ECO:0000256" key="1">
    <source>
        <dbReference type="SAM" id="Phobius"/>
    </source>
</evidence>